<dbReference type="InterPro" id="IPR029058">
    <property type="entry name" value="AB_hydrolase_fold"/>
</dbReference>
<dbReference type="Proteomes" id="UP000626148">
    <property type="component" value="Unassembled WGS sequence"/>
</dbReference>
<proteinExistence type="predicted"/>
<dbReference type="Gene3D" id="3.40.50.1820">
    <property type="entry name" value="alpha/beta hydrolase"/>
    <property type="match status" value="1"/>
</dbReference>
<keyword evidence="2" id="KW-0378">Hydrolase</keyword>
<dbReference type="SUPFAM" id="SSF53474">
    <property type="entry name" value="alpha/beta-Hydrolases"/>
    <property type="match status" value="1"/>
</dbReference>
<dbReference type="InterPro" id="IPR050261">
    <property type="entry name" value="FrsA_esterase"/>
</dbReference>
<name>A0A918NIY4_9GAMM</name>
<protein>
    <submittedName>
        <fullName evidence="2">Hydrolase</fullName>
    </submittedName>
</protein>
<sequence>MTEDLKTHTEAVTIPIGPNSLNADITMPPRVLRGIVLFAHGSGSSRLSPRNRTVARGLVGRGMATVLLDLLTEQEDQVDQITREYRFDIPLLARRLVAATDWVLEQPRFRTAPIGYFGASTGAAAALIAAAEKAERVSAVVSRGGRPDLAGEALPRVQAPTRLIVGGNDTAVIEMNRDAAGEMRCPVQVDIVPGASHLFEEPGVLERVMELAGEWFEQHLDSG</sequence>
<accession>A0A918NIY4</accession>
<dbReference type="Pfam" id="PF01738">
    <property type="entry name" value="DLH"/>
    <property type="match status" value="1"/>
</dbReference>
<evidence type="ECO:0000313" key="2">
    <source>
        <dbReference type="EMBL" id="GGX73624.1"/>
    </source>
</evidence>
<comment type="caution">
    <text evidence="2">The sequence shown here is derived from an EMBL/GenBank/DDBJ whole genome shotgun (WGS) entry which is preliminary data.</text>
</comment>
<dbReference type="InterPro" id="IPR002925">
    <property type="entry name" value="Dienelactn_hydro"/>
</dbReference>
<keyword evidence="3" id="KW-1185">Reference proteome</keyword>
<dbReference type="AlphaFoldDB" id="A0A918NIY4"/>
<reference evidence="2" key="1">
    <citation type="journal article" date="2014" name="Int. J. Syst. Evol. Microbiol.">
        <title>Complete genome sequence of Corynebacterium casei LMG S-19264T (=DSM 44701T), isolated from a smear-ripened cheese.</title>
        <authorList>
            <consortium name="US DOE Joint Genome Institute (JGI-PGF)"/>
            <person name="Walter F."/>
            <person name="Albersmeier A."/>
            <person name="Kalinowski J."/>
            <person name="Ruckert C."/>
        </authorList>
    </citation>
    <scope>NUCLEOTIDE SEQUENCE</scope>
    <source>
        <strain evidence="2">KCTC 22169</strain>
    </source>
</reference>
<evidence type="ECO:0000259" key="1">
    <source>
        <dbReference type="Pfam" id="PF01738"/>
    </source>
</evidence>
<evidence type="ECO:0000313" key="3">
    <source>
        <dbReference type="Proteomes" id="UP000626148"/>
    </source>
</evidence>
<dbReference type="GO" id="GO:0016787">
    <property type="term" value="F:hydrolase activity"/>
    <property type="evidence" value="ECO:0007669"/>
    <property type="project" value="UniProtKB-KW"/>
</dbReference>
<feature type="domain" description="Dienelactone hydrolase" evidence="1">
    <location>
        <begin position="27"/>
        <end position="202"/>
    </location>
</feature>
<organism evidence="2 3">
    <name type="scientific">Saccharospirillum salsuginis</name>
    <dbReference type="NCBI Taxonomy" id="418750"/>
    <lineage>
        <taxon>Bacteria</taxon>
        <taxon>Pseudomonadati</taxon>
        <taxon>Pseudomonadota</taxon>
        <taxon>Gammaproteobacteria</taxon>
        <taxon>Oceanospirillales</taxon>
        <taxon>Saccharospirillaceae</taxon>
        <taxon>Saccharospirillum</taxon>
    </lineage>
</organism>
<reference evidence="2" key="2">
    <citation type="submission" date="2020-09" db="EMBL/GenBank/DDBJ databases">
        <authorList>
            <person name="Sun Q."/>
            <person name="Kim S."/>
        </authorList>
    </citation>
    <scope>NUCLEOTIDE SEQUENCE</scope>
    <source>
        <strain evidence="2">KCTC 22169</strain>
    </source>
</reference>
<dbReference type="PANTHER" id="PTHR22946">
    <property type="entry name" value="DIENELACTONE HYDROLASE DOMAIN-CONTAINING PROTEIN-RELATED"/>
    <property type="match status" value="1"/>
</dbReference>
<gene>
    <name evidence="2" type="ORF">GCM10007392_46370</name>
</gene>
<dbReference type="RefSeq" id="WP_189613320.1">
    <property type="nucleotide sequence ID" value="NZ_BMXR01000017.1"/>
</dbReference>
<dbReference type="EMBL" id="BMXR01000017">
    <property type="protein sequence ID" value="GGX73624.1"/>
    <property type="molecule type" value="Genomic_DNA"/>
</dbReference>